<dbReference type="Gramene" id="KQK08317">
    <property type="protein sequence ID" value="KQK08317"/>
    <property type="gene ID" value="BRADI_2g41170v3"/>
</dbReference>
<dbReference type="SUPFAM" id="SSF52047">
    <property type="entry name" value="RNI-like"/>
    <property type="match status" value="1"/>
</dbReference>
<sequence>MNLVIDTVMGCLPIPSVSRAGSLSAAAEEDYDGEDRISELPYEILCDIVSRLPVKDAARTRCVSSRWHHVWHSAPLVLYDEHLVPARDREAGERISEKHFAAIGSVLAQHPGPFRVVHLSCCCFESYLNELYIWSGLLAARDVHGLVLVNQPIPMDMILPPEVFGCAALRRLYLGFWALPEIAGLPDGGAVFPHLRELGLLMTGMTGKDLEHMLASSPLLEKLLLVCSRGMPQLVRLRGQSLRCVLFCKYAALEIAVMDAPLLERLILHKAWVRGCEVLRISMASAPRLQVLGYLDAGEHGLKIGSTVIKVDTKESPDASVPSVKILAVKVNLGAFSEVNTLYSFLRCFPHIETRHLQSAATAVKSTDIPHEEFLQNLDHIQCLQSHIKNLVLHEFLGDRYETSFLKNFCGTAKAMQKLTLVVSDEKLASLDVMKTFLRVIASHTANLSHTETGQCCMVLLVEPAAQQDWDCHKSSDLLVNDPFLPQQVNDIQFSNEGE</sequence>
<dbReference type="InterPro" id="IPR055411">
    <property type="entry name" value="LRR_FXL15/At3g58940/PEG3-like"/>
</dbReference>
<dbReference type="Pfam" id="PF00646">
    <property type="entry name" value="F-box"/>
    <property type="match status" value="1"/>
</dbReference>
<reference evidence="2" key="2">
    <citation type="submission" date="2017-06" db="EMBL/GenBank/DDBJ databases">
        <title>WGS assembly of Brachypodium distachyon.</title>
        <authorList>
            <consortium name="The International Brachypodium Initiative"/>
            <person name="Lucas S."/>
            <person name="Harmon-Smith M."/>
            <person name="Lail K."/>
            <person name="Tice H."/>
            <person name="Grimwood J."/>
            <person name="Bruce D."/>
            <person name="Barry K."/>
            <person name="Shu S."/>
            <person name="Lindquist E."/>
            <person name="Wang M."/>
            <person name="Pitluck S."/>
            <person name="Vogel J.P."/>
            <person name="Garvin D.F."/>
            <person name="Mockler T.C."/>
            <person name="Schmutz J."/>
            <person name="Rokhsar D."/>
            <person name="Bevan M.W."/>
        </authorList>
    </citation>
    <scope>NUCLEOTIDE SEQUENCE</scope>
    <source>
        <strain evidence="2">Bd21</strain>
    </source>
</reference>
<keyword evidence="4" id="KW-1185">Reference proteome</keyword>
<dbReference type="OrthoDB" id="656531at2759"/>
<dbReference type="InterPro" id="IPR053781">
    <property type="entry name" value="F-box_AtFBL13-like"/>
</dbReference>
<dbReference type="RefSeq" id="XP_003566780.1">
    <property type="nucleotide sequence ID" value="XM_003566732.4"/>
</dbReference>
<dbReference type="GeneID" id="100828186"/>
<evidence type="ECO:0000313" key="4">
    <source>
        <dbReference type="Proteomes" id="UP000008810"/>
    </source>
</evidence>
<dbReference type="CDD" id="cd22160">
    <property type="entry name" value="F-box_AtFBL13-like"/>
    <property type="match status" value="1"/>
</dbReference>
<dbReference type="AlphaFoldDB" id="A0A0Q3GCR6"/>
<proteinExistence type="predicted"/>
<dbReference type="PANTHER" id="PTHR32141">
    <property type="match status" value="1"/>
</dbReference>
<dbReference type="Pfam" id="PF08387">
    <property type="entry name" value="FBD"/>
    <property type="match status" value="1"/>
</dbReference>
<name>A0A0Q3GCR6_BRADI</name>
<reference evidence="3" key="3">
    <citation type="submission" date="2018-08" db="UniProtKB">
        <authorList>
            <consortium name="EnsemblPlants"/>
        </authorList>
    </citation>
    <scope>IDENTIFICATION</scope>
    <source>
        <strain evidence="3">cv. Bd21</strain>
    </source>
</reference>
<accession>A0A0Q3GCR6</accession>
<dbReference type="PANTHER" id="PTHR32141:SF162">
    <property type="entry name" value="F-BOX DOMAIN-CONTAINING PROTEIN"/>
    <property type="match status" value="1"/>
</dbReference>
<dbReference type="Gene3D" id="1.20.1280.50">
    <property type="match status" value="1"/>
</dbReference>
<dbReference type="EMBL" id="CM000881">
    <property type="protein sequence ID" value="KQK08317.1"/>
    <property type="molecule type" value="Genomic_DNA"/>
</dbReference>
<reference evidence="2 3" key="1">
    <citation type="journal article" date="2010" name="Nature">
        <title>Genome sequencing and analysis of the model grass Brachypodium distachyon.</title>
        <authorList>
            <consortium name="International Brachypodium Initiative"/>
        </authorList>
    </citation>
    <scope>NUCLEOTIDE SEQUENCE [LARGE SCALE GENOMIC DNA]</scope>
    <source>
        <strain evidence="2 3">Bd21</strain>
    </source>
</reference>
<evidence type="ECO:0000259" key="1">
    <source>
        <dbReference type="PROSITE" id="PS50181"/>
    </source>
</evidence>
<gene>
    <name evidence="3" type="primary">LOC100828186</name>
    <name evidence="2" type="ORF">BRADI_2g41170v3</name>
</gene>
<dbReference type="EnsemblPlants" id="KQK08317">
    <property type="protein sequence ID" value="KQK08317"/>
    <property type="gene ID" value="BRADI_2g41170v3"/>
</dbReference>
<dbReference type="InterPro" id="IPR001810">
    <property type="entry name" value="F-box_dom"/>
</dbReference>
<evidence type="ECO:0000313" key="2">
    <source>
        <dbReference type="EMBL" id="KQK08317.1"/>
    </source>
</evidence>
<dbReference type="Proteomes" id="UP000008810">
    <property type="component" value="Chromosome 2"/>
</dbReference>
<organism evidence="2">
    <name type="scientific">Brachypodium distachyon</name>
    <name type="common">Purple false brome</name>
    <name type="synonym">Trachynia distachya</name>
    <dbReference type="NCBI Taxonomy" id="15368"/>
    <lineage>
        <taxon>Eukaryota</taxon>
        <taxon>Viridiplantae</taxon>
        <taxon>Streptophyta</taxon>
        <taxon>Embryophyta</taxon>
        <taxon>Tracheophyta</taxon>
        <taxon>Spermatophyta</taxon>
        <taxon>Magnoliopsida</taxon>
        <taxon>Liliopsida</taxon>
        <taxon>Poales</taxon>
        <taxon>Poaceae</taxon>
        <taxon>BOP clade</taxon>
        <taxon>Pooideae</taxon>
        <taxon>Stipodae</taxon>
        <taxon>Brachypodieae</taxon>
        <taxon>Brachypodium</taxon>
    </lineage>
</organism>
<dbReference type="InterPro" id="IPR055302">
    <property type="entry name" value="F-box_dom-containing"/>
</dbReference>
<dbReference type="SMART" id="SM00256">
    <property type="entry name" value="FBOX"/>
    <property type="match status" value="1"/>
</dbReference>
<protein>
    <recommendedName>
        <fullName evidence="1">F-box domain-containing protein</fullName>
    </recommendedName>
</protein>
<dbReference type="InterPro" id="IPR036047">
    <property type="entry name" value="F-box-like_dom_sf"/>
</dbReference>
<dbReference type="InterPro" id="IPR006566">
    <property type="entry name" value="FBD"/>
</dbReference>
<dbReference type="ExpressionAtlas" id="A0A0Q3GCR6">
    <property type="expression patterns" value="baseline and differential"/>
</dbReference>
<dbReference type="SUPFAM" id="SSF81383">
    <property type="entry name" value="F-box domain"/>
    <property type="match status" value="1"/>
</dbReference>
<dbReference type="KEGG" id="bdi:100828186"/>
<feature type="domain" description="F-box" evidence="1">
    <location>
        <begin position="34"/>
        <end position="82"/>
    </location>
</feature>
<evidence type="ECO:0000313" key="3">
    <source>
        <dbReference type="EnsemblPlants" id="KQK08317"/>
    </source>
</evidence>
<dbReference type="Pfam" id="PF24758">
    <property type="entry name" value="LRR_At5g56370"/>
    <property type="match status" value="1"/>
</dbReference>
<dbReference type="PROSITE" id="PS50181">
    <property type="entry name" value="FBOX"/>
    <property type="match status" value="1"/>
</dbReference>